<dbReference type="RefSeq" id="XP_018255571.1">
    <property type="nucleotide sequence ID" value="XM_018402342.1"/>
</dbReference>
<dbReference type="OrthoDB" id="5023693at2759"/>
<reference evidence="2" key="1">
    <citation type="submission" date="2007-04" db="EMBL/GenBank/DDBJ databases">
        <authorList>
            <consortium name="The Broad Institute Genome Sequencing Platform"/>
            <person name="Birren B."/>
            <person name="Lander E."/>
            <person name="Galagan J."/>
            <person name="Nusbaum C."/>
            <person name="Devon K."/>
            <person name="Ma L.-J."/>
            <person name="Jaffe D."/>
            <person name="Butler J."/>
            <person name="Alvarez P."/>
            <person name="Gnerre S."/>
            <person name="Grabherr M."/>
            <person name="Kleber M."/>
            <person name="Mauceli E."/>
            <person name="Brockman W."/>
            <person name="MacCallum I.A."/>
            <person name="Young S."/>
            <person name="LaButti K."/>
            <person name="DeCaprio D."/>
            <person name="Crawford M."/>
            <person name="Koehrsen M."/>
            <person name="Engels R."/>
            <person name="Montgomery P."/>
            <person name="Pearson M."/>
            <person name="Howarth C."/>
            <person name="Larson L."/>
            <person name="White J."/>
            <person name="O'Leary S."/>
            <person name="Kodira C."/>
            <person name="Zeng Q."/>
            <person name="Yandava C."/>
            <person name="Alvarado L."/>
            <person name="Kistler C."/>
            <person name="Shim W.-B."/>
            <person name="Kang S."/>
            <person name="Woloshuk C."/>
        </authorList>
    </citation>
    <scope>NUCLEOTIDE SEQUENCE</scope>
    <source>
        <strain evidence="2">4287</strain>
    </source>
</reference>
<reference evidence="2" key="2">
    <citation type="journal article" date="2010" name="Nature">
        <title>Comparative genomics reveals mobile pathogenicity chromosomes in Fusarium.</title>
        <authorList>
            <person name="Ma L.J."/>
            <person name="van der Does H.C."/>
            <person name="Borkovich K.A."/>
            <person name="Coleman J.J."/>
            <person name="Daboussi M.J."/>
            <person name="Di Pietro A."/>
            <person name="Dufresne M."/>
            <person name="Freitag M."/>
            <person name="Grabherr M."/>
            <person name="Henrissat B."/>
            <person name="Houterman P.M."/>
            <person name="Kang S."/>
            <person name="Shim W.B."/>
            <person name="Woloshuk C."/>
            <person name="Xie X."/>
            <person name="Xu J.R."/>
            <person name="Antoniw J."/>
            <person name="Baker S.E."/>
            <person name="Bluhm B.H."/>
            <person name="Breakspear A."/>
            <person name="Brown D.W."/>
            <person name="Butchko R.A."/>
            <person name="Chapman S."/>
            <person name="Coulson R."/>
            <person name="Coutinho P.M."/>
            <person name="Danchin E.G."/>
            <person name="Diener A."/>
            <person name="Gale L.R."/>
            <person name="Gardiner D.M."/>
            <person name="Goff S."/>
            <person name="Hammond-Kosack K.E."/>
            <person name="Hilburn K."/>
            <person name="Hua-Van A."/>
            <person name="Jonkers W."/>
            <person name="Kazan K."/>
            <person name="Kodira C.D."/>
            <person name="Koehrsen M."/>
            <person name="Kumar L."/>
            <person name="Lee Y.H."/>
            <person name="Li L."/>
            <person name="Manners J.M."/>
            <person name="Miranda-Saavedra D."/>
            <person name="Mukherjee M."/>
            <person name="Park G."/>
            <person name="Park J."/>
            <person name="Park S.Y."/>
            <person name="Proctor R.H."/>
            <person name="Regev A."/>
            <person name="Ruiz-Roldan M.C."/>
            <person name="Sain D."/>
            <person name="Sakthikumar S."/>
            <person name="Sykes S."/>
            <person name="Schwartz D.C."/>
            <person name="Turgeon B.G."/>
            <person name="Wapinski I."/>
            <person name="Yoder O."/>
            <person name="Young S."/>
            <person name="Zeng Q."/>
            <person name="Zhou S."/>
            <person name="Galagan J."/>
            <person name="Cuomo C.A."/>
            <person name="Kistler H.C."/>
            <person name="Rep M."/>
        </authorList>
    </citation>
    <scope>NUCLEOTIDE SEQUENCE [LARGE SCALE GENOMIC DNA]</scope>
    <source>
        <strain evidence="2">4287</strain>
    </source>
</reference>
<sequence>MARQFNSVLADSWLGLLNFDSTTNDRGIGSTLPTTLDSNQGQGQPLRGQPGDEQDTITRLIKIETMLKWIYDNQIKLLEKYIGIKQRIEAMRKSLEEQGGCIKDSLDHILANSGTR</sequence>
<gene>
    <name evidence="2" type="ORF">FOXG_21962</name>
</gene>
<dbReference type="AlphaFoldDB" id="A0A0J9W3W7"/>
<feature type="compositionally biased region" description="Polar residues" evidence="1">
    <location>
        <begin position="28"/>
        <end position="39"/>
    </location>
</feature>
<protein>
    <submittedName>
        <fullName evidence="2">Uncharacterized protein</fullName>
    </submittedName>
</protein>
<feature type="region of interest" description="Disordered" evidence="1">
    <location>
        <begin position="28"/>
        <end position="53"/>
    </location>
</feature>
<evidence type="ECO:0000313" key="3">
    <source>
        <dbReference type="Proteomes" id="UP000009097"/>
    </source>
</evidence>
<name>A0A0J9W3W7_FUSO4</name>
<dbReference type="VEuPathDB" id="FungiDB:FOXG_21962"/>
<feature type="compositionally biased region" description="Low complexity" evidence="1">
    <location>
        <begin position="40"/>
        <end position="51"/>
    </location>
</feature>
<evidence type="ECO:0000313" key="2">
    <source>
        <dbReference type="EMBL" id="KNB17526.1"/>
    </source>
</evidence>
<dbReference type="Proteomes" id="UP000009097">
    <property type="component" value="Unassembled WGS sequence"/>
</dbReference>
<accession>A0A0J9W3W7</accession>
<organism evidence="2 3">
    <name type="scientific">Fusarium oxysporum f. sp. lycopersici (strain 4287 / CBS 123668 / FGSC 9935 / NRRL 34936)</name>
    <name type="common">Fusarium vascular wilt of tomato</name>
    <dbReference type="NCBI Taxonomy" id="426428"/>
    <lineage>
        <taxon>Eukaryota</taxon>
        <taxon>Fungi</taxon>
        <taxon>Dikarya</taxon>
        <taxon>Ascomycota</taxon>
        <taxon>Pezizomycotina</taxon>
        <taxon>Sordariomycetes</taxon>
        <taxon>Hypocreomycetidae</taxon>
        <taxon>Hypocreales</taxon>
        <taxon>Nectriaceae</taxon>
        <taxon>Fusarium</taxon>
        <taxon>Fusarium oxysporum species complex</taxon>
    </lineage>
</organism>
<dbReference type="KEGG" id="fox:FOXG_21962"/>
<proteinExistence type="predicted"/>
<dbReference type="GeneID" id="28962668"/>
<evidence type="ECO:0000256" key="1">
    <source>
        <dbReference type="SAM" id="MobiDB-lite"/>
    </source>
</evidence>
<dbReference type="EMBL" id="DS231722">
    <property type="protein sequence ID" value="KNB17526.1"/>
    <property type="molecule type" value="Genomic_DNA"/>
</dbReference>